<evidence type="ECO:0000313" key="1">
    <source>
        <dbReference type="EMBL" id="VGO16916.1"/>
    </source>
</evidence>
<reference evidence="1 2" key="1">
    <citation type="submission" date="2019-04" db="EMBL/GenBank/DDBJ databases">
        <authorList>
            <person name="Van Vliet M D."/>
        </authorList>
    </citation>
    <scope>NUCLEOTIDE SEQUENCE [LARGE SCALE GENOMIC DNA]</scope>
    <source>
        <strain evidence="1 2">F1</strain>
    </source>
</reference>
<evidence type="ECO:0000313" key="2">
    <source>
        <dbReference type="Proteomes" id="UP000366872"/>
    </source>
</evidence>
<proteinExistence type="predicted"/>
<keyword evidence="2" id="KW-1185">Reference proteome</keyword>
<gene>
    <name evidence="1" type="ORF">PDESU_05508</name>
</gene>
<accession>A0A6C2UCF4</accession>
<sequence>MPTPRNTAWSHHLDRFLGRSGVRVIDDAVDTGFLAKGDACDLKKKLGIDGIYVPKTRKTGRITPKTGCLEHFK</sequence>
<dbReference type="EMBL" id="CAAHFG010000004">
    <property type="protein sequence ID" value="VGO16916.1"/>
    <property type="molecule type" value="Genomic_DNA"/>
</dbReference>
<dbReference type="AlphaFoldDB" id="A0A6C2UCF4"/>
<name>A0A6C2UCF4_PONDE</name>
<protein>
    <submittedName>
        <fullName evidence="1">Uncharacterized protein</fullName>
    </submittedName>
</protein>
<organism evidence="1 2">
    <name type="scientific">Pontiella desulfatans</name>
    <dbReference type="NCBI Taxonomy" id="2750659"/>
    <lineage>
        <taxon>Bacteria</taxon>
        <taxon>Pseudomonadati</taxon>
        <taxon>Kiritimatiellota</taxon>
        <taxon>Kiritimatiellia</taxon>
        <taxon>Kiritimatiellales</taxon>
        <taxon>Pontiellaceae</taxon>
        <taxon>Pontiella</taxon>
    </lineage>
</organism>
<dbReference type="Proteomes" id="UP000366872">
    <property type="component" value="Unassembled WGS sequence"/>
</dbReference>